<accession>A0A2U1ZRT7</accession>
<evidence type="ECO:0000313" key="2">
    <source>
        <dbReference type="Proteomes" id="UP000245166"/>
    </source>
</evidence>
<name>A0A2U1ZRT7_9MICO</name>
<keyword evidence="2" id="KW-1185">Reference proteome</keyword>
<dbReference type="EMBL" id="PYHR01000002">
    <property type="protein sequence ID" value="PWD49705.1"/>
    <property type="molecule type" value="Genomic_DNA"/>
</dbReference>
<proteinExistence type="predicted"/>
<dbReference type="AlphaFoldDB" id="A0A2U1ZRT7"/>
<protein>
    <submittedName>
        <fullName evidence="1">Uncharacterized protein</fullName>
    </submittedName>
</protein>
<organism evidence="1 2">
    <name type="scientific">Serinibacter arcticus</name>
    <dbReference type="NCBI Taxonomy" id="1655435"/>
    <lineage>
        <taxon>Bacteria</taxon>
        <taxon>Bacillati</taxon>
        <taxon>Actinomycetota</taxon>
        <taxon>Actinomycetes</taxon>
        <taxon>Micrococcales</taxon>
        <taxon>Beutenbergiaceae</taxon>
        <taxon>Serinibacter</taxon>
    </lineage>
</organism>
<reference evidence="1 2" key="1">
    <citation type="submission" date="2018-03" db="EMBL/GenBank/DDBJ databases">
        <title>Genome assembly of novel Miniimonas species PCH200.</title>
        <authorList>
            <person name="Thakur V."/>
            <person name="Kumar V."/>
            <person name="Singh D."/>
        </authorList>
    </citation>
    <scope>NUCLEOTIDE SEQUENCE [LARGE SCALE GENOMIC DNA]</scope>
    <source>
        <strain evidence="1 2">PCH200</strain>
    </source>
</reference>
<sequence>MTGYVSPMRHPRLTLLQPLESGGSTTRLLPTTDLDLARLDAEITRLRGEGDRICRLLGMTSDWATTRWAAGERPSAVVASYTVRVHGESPTPEVTRGLTRRLARQGWVGKVLSEGSTLRIEAVQGDLSMRLVAHDRRVTLRVNGPQIEIGRPHAKALLAGVFEDDVAS</sequence>
<evidence type="ECO:0000313" key="1">
    <source>
        <dbReference type="EMBL" id="PWD49705.1"/>
    </source>
</evidence>
<gene>
    <name evidence="1" type="ORF">C8046_02280</name>
</gene>
<dbReference type="RefSeq" id="WP_109228088.1">
    <property type="nucleotide sequence ID" value="NZ_PYHR01000002.1"/>
</dbReference>
<comment type="caution">
    <text evidence="1">The sequence shown here is derived from an EMBL/GenBank/DDBJ whole genome shotgun (WGS) entry which is preliminary data.</text>
</comment>
<dbReference type="Proteomes" id="UP000245166">
    <property type="component" value="Unassembled WGS sequence"/>
</dbReference>